<dbReference type="EMBL" id="LN483073">
    <property type="protein sequence ID" value="CEA00337.1"/>
    <property type="molecule type" value="Genomic_DNA"/>
</dbReference>
<keyword evidence="2" id="KW-0028">Amino-acid biosynthesis</keyword>
<dbReference type="SUPFAM" id="SSF51161">
    <property type="entry name" value="Trimeric LpxA-like enzymes"/>
    <property type="match status" value="1"/>
</dbReference>
<dbReference type="CDD" id="cd03354">
    <property type="entry name" value="LbH_SAT"/>
    <property type="match status" value="1"/>
</dbReference>
<dbReference type="NCBIfam" id="NF041874">
    <property type="entry name" value="EPS_EpsC"/>
    <property type="match status" value="1"/>
</dbReference>
<dbReference type="InterPro" id="IPR053376">
    <property type="entry name" value="Serine_acetyltransferase"/>
</dbReference>
<proteinExistence type="predicted"/>
<dbReference type="Gene3D" id="1.10.3130.10">
    <property type="entry name" value="serine acetyltransferase, domain 1"/>
    <property type="match status" value="1"/>
</dbReference>
<keyword evidence="3 5" id="KW-0808">Transferase</keyword>
<keyword evidence="4" id="KW-0012">Acyltransferase</keyword>
<dbReference type="PATRIC" id="fig|1461583.4.peg.547"/>
<evidence type="ECO:0000256" key="1">
    <source>
        <dbReference type="ARBA" id="ARBA00004876"/>
    </source>
</evidence>
<name>A0A078M4Q6_9BACL</name>
<evidence type="ECO:0000256" key="2">
    <source>
        <dbReference type="ARBA" id="ARBA00022605"/>
    </source>
</evidence>
<dbReference type="InterPro" id="IPR011004">
    <property type="entry name" value="Trimer_LpxA-like_sf"/>
</dbReference>
<dbReference type="HOGENOM" id="CLU_051638_1_1_9"/>
<dbReference type="Gene3D" id="2.160.10.10">
    <property type="entry name" value="Hexapeptide repeat proteins"/>
    <property type="match status" value="1"/>
</dbReference>
<organism evidence="5">
    <name type="scientific">Metalysinibacillus saudimassiliensis</name>
    <dbReference type="NCBI Taxonomy" id="1461583"/>
    <lineage>
        <taxon>Bacteria</taxon>
        <taxon>Bacillati</taxon>
        <taxon>Bacillota</taxon>
        <taxon>Bacilli</taxon>
        <taxon>Bacillales</taxon>
        <taxon>Caryophanaceae</taxon>
        <taxon>Metalysinibacillus</taxon>
    </lineage>
</organism>
<dbReference type="GO" id="GO:0008652">
    <property type="term" value="P:amino acid biosynthetic process"/>
    <property type="evidence" value="ECO:0007669"/>
    <property type="project" value="UniProtKB-KW"/>
</dbReference>
<dbReference type="PANTHER" id="PTHR42811">
    <property type="entry name" value="SERINE ACETYLTRANSFERASE"/>
    <property type="match status" value="1"/>
</dbReference>
<gene>
    <name evidence="5" type="primary">cysE</name>
    <name evidence="5" type="ORF">BN1050_00574</name>
</gene>
<dbReference type="InterPro" id="IPR045304">
    <property type="entry name" value="LbH_SAT"/>
</dbReference>
<evidence type="ECO:0000256" key="4">
    <source>
        <dbReference type="ARBA" id="ARBA00023315"/>
    </source>
</evidence>
<protein>
    <submittedName>
        <fullName evidence="5">Serine acetyltransferase</fullName>
    </submittedName>
</protein>
<evidence type="ECO:0000313" key="5">
    <source>
        <dbReference type="EMBL" id="CEA00337.1"/>
    </source>
</evidence>
<accession>A0A078M4Q6</accession>
<sequence length="300" mass="33291">MELQDWLNTKVPGIANALTEMNETHFDIENSIGFKGRDKVYEILHTFHKVLFPGTYTHKPVDHTRINVAISNNIRKSALDLRDILQRVLIYNNFADCEKKCRAEAERIVMALIDEFPEIRRKIQTDIQAAYNGDPAAVSTEEILLSYPTITAVSFHRIAHELYKLDVKIVPRIMSEYAHQLTGIDIHPGASIGESFFIDHGTGVVIGETCTIGNNVKVYQGVTLGALSFPLDEEGNPIKGVKRHPDIEDNVVIYAGATILGGKTTVGHDTVIGSNIWLTHSVDPHSRVYNAPPAPSISTK</sequence>
<comment type="pathway">
    <text evidence="1">Amino-acid biosynthesis; L-cysteine biosynthesis; L-cysteine from L-serine: step 1/2.</text>
</comment>
<evidence type="ECO:0000256" key="3">
    <source>
        <dbReference type="ARBA" id="ARBA00022679"/>
    </source>
</evidence>
<dbReference type="GO" id="GO:0016746">
    <property type="term" value="F:acyltransferase activity"/>
    <property type="evidence" value="ECO:0007669"/>
    <property type="project" value="UniProtKB-KW"/>
</dbReference>
<dbReference type="InterPro" id="IPR042122">
    <property type="entry name" value="Ser_AcTrfase_N_sf"/>
</dbReference>
<dbReference type="AlphaFoldDB" id="A0A078M4Q6"/>
<reference evidence="5" key="1">
    <citation type="submission" date="2014-07" db="EMBL/GenBank/DDBJ databases">
        <authorList>
            <person name="Urmite Genomes Urmite Genomes"/>
        </authorList>
    </citation>
    <scope>NUCLEOTIDE SEQUENCE</scope>
    <source>
        <strain evidence="5">13S34_air</strain>
    </source>
</reference>